<dbReference type="EMBL" id="LKHS01000005">
    <property type="protein sequence ID" value="KQH86788.1"/>
    <property type="molecule type" value="Genomic_DNA"/>
</dbReference>
<dbReference type="InterPro" id="IPR011109">
    <property type="entry name" value="DNA_bind_recombinase_dom"/>
</dbReference>
<dbReference type="SUPFAM" id="SSF53041">
    <property type="entry name" value="Resolvase-like"/>
    <property type="match status" value="1"/>
</dbReference>
<dbReference type="PROSITE" id="PS51737">
    <property type="entry name" value="RECOMBINASE_DNA_BIND"/>
    <property type="match status" value="1"/>
</dbReference>
<evidence type="ECO:0000313" key="6">
    <source>
        <dbReference type="Proteomes" id="UP000051221"/>
    </source>
</evidence>
<evidence type="ECO:0000256" key="3">
    <source>
        <dbReference type="SAM" id="Coils"/>
    </source>
</evidence>
<dbReference type="InterPro" id="IPR006119">
    <property type="entry name" value="Resolv_N"/>
</dbReference>
<evidence type="ECO:0000256" key="2">
    <source>
        <dbReference type="ARBA" id="ARBA00023172"/>
    </source>
</evidence>
<dbReference type="GO" id="GO:0003677">
    <property type="term" value="F:DNA binding"/>
    <property type="evidence" value="ECO:0007669"/>
    <property type="project" value="UniProtKB-KW"/>
</dbReference>
<dbReference type="FunCoup" id="A0A0Q2Y258">
    <property type="interactions" value="12"/>
</dbReference>
<protein>
    <submittedName>
        <fullName evidence="5">Recombinase</fullName>
    </submittedName>
</protein>
<dbReference type="CDD" id="cd00338">
    <property type="entry name" value="Ser_Recombinase"/>
    <property type="match status" value="1"/>
</dbReference>
<dbReference type="InterPro" id="IPR050639">
    <property type="entry name" value="SSR_resolvase"/>
</dbReference>
<dbReference type="SMART" id="SM00857">
    <property type="entry name" value="Resolvase"/>
    <property type="match status" value="1"/>
</dbReference>
<keyword evidence="6" id="KW-1185">Reference proteome</keyword>
<keyword evidence="2" id="KW-0233">DNA recombination</keyword>
<evidence type="ECO:0000259" key="4">
    <source>
        <dbReference type="PROSITE" id="PS51737"/>
    </source>
</evidence>
<keyword evidence="1" id="KW-0238">DNA-binding</keyword>
<dbReference type="GO" id="GO:0000150">
    <property type="term" value="F:DNA strand exchange activity"/>
    <property type="evidence" value="ECO:0007669"/>
    <property type="project" value="InterPro"/>
</dbReference>
<feature type="coiled-coil region" evidence="3">
    <location>
        <begin position="379"/>
        <end position="413"/>
    </location>
</feature>
<organism evidence="5 6">
    <name type="scientific">Vibrio furnissii</name>
    <dbReference type="NCBI Taxonomy" id="29494"/>
    <lineage>
        <taxon>Bacteria</taxon>
        <taxon>Pseudomonadati</taxon>
        <taxon>Pseudomonadota</taxon>
        <taxon>Gammaproteobacteria</taxon>
        <taxon>Vibrionales</taxon>
        <taxon>Vibrionaceae</taxon>
        <taxon>Vibrio</taxon>
    </lineage>
</organism>
<comment type="caution">
    <text evidence="5">The sequence shown here is derived from an EMBL/GenBank/DDBJ whole genome shotgun (WGS) entry which is preliminary data.</text>
</comment>
<keyword evidence="3" id="KW-0175">Coiled coil</keyword>
<name>A0A0Q2Y258_VIBFU</name>
<evidence type="ECO:0000313" key="5">
    <source>
        <dbReference type="EMBL" id="KQH86788.1"/>
    </source>
</evidence>
<reference evidence="5 6" key="1">
    <citation type="submission" date="2015-08" db="EMBL/GenBank/DDBJ databases">
        <title>Antibacterial properties of a collection of Vibrionaceae strains.</title>
        <authorList>
            <person name="Giubergia S."/>
        </authorList>
    </citation>
    <scope>NUCLEOTIDE SEQUENCE [LARGE SCALE GENOMIC DNA]</scope>
    <source>
        <strain evidence="5 6">S0821</strain>
    </source>
</reference>
<accession>A0A0Q2Y258</accession>
<dbReference type="InterPro" id="IPR025827">
    <property type="entry name" value="Zn_ribbon_recom_dom"/>
</dbReference>
<sequence length="598" mass="68206">MDEKPRIAHIYSRVSKGTQVKGDGLRRQIEIASKFIEDVNISNSRDGLPVYTLADSPIYDRGLSAYFGLNTDENAGLGAFLKAAENGQVEKGTLLIVEAIDRISRLPVDDARALFARFKKYGIDVAICRFNLIIYHDKSSDLGQDLLITTAIHLAHLESEQKSKRIRARFTHKRLLEKEGGERRTSMSPSWIELSKDKTHFVLIPERARIVRKMVDLKLQGWGAHRITVYLNEQGYPCWNRSNTWYTNIVDKYLKMIQLVGDFQPVEHVHGEKGVRKEPVGDVIKGYYPALITEEEWIRLKASFKRSGGRQTGAFSNLFSRMLYCPTCGYCMSYFKPNRGRIKVRCRKQIDKQGCDQRALNYEEIEPRLIKALAGLDYAKINNNSFASLQKELNTLEAQVVELEASADDIKTQMLEESDPRIISAYVNKLKAIYTEQDKAKARFEKLSTQTSDYDVNTLEQLQLERNEDRERYNGFVRSFVKYVIASDSKLGKPLRIVFKSEAVGEVPVFFNDDKNNKAISDIFTAQKDVNEAAPIRLINMSRVHGNLGKLAAIDTVPVPDDLGDTLERIKYLFAVRQAVLQNPEKWQAIADDARLFE</sequence>
<dbReference type="PANTHER" id="PTHR30461:SF2">
    <property type="entry name" value="SERINE RECOMBINASE PINE-RELATED"/>
    <property type="match status" value="1"/>
</dbReference>
<dbReference type="InParanoid" id="A0A0Q2Y258"/>
<dbReference type="InterPro" id="IPR038109">
    <property type="entry name" value="DNA_bind_recomb_sf"/>
</dbReference>
<dbReference type="AlphaFoldDB" id="A0A0Q2Y258"/>
<dbReference type="Gene3D" id="3.90.1750.20">
    <property type="entry name" value="Putative Large Serine Recombinase, Chain B, Domain 2"/>
    <property type="match status" value="1"/>
</dbReference>
<dbReference type="PANTHER" id="PTHR30461">
    <property type="entry name" value="DNA-INVERTASE FROM LAMBDOID PROPHAGE"/>
    <property type="match status" value="1"/>
</dbReference>
<dbReference type="InterPro" id="IPR036162">
    <property type="entry name" value="Resolvase-like_N_sf"/>
</dbReference>
<dbReference type="Proteomes" id="UP000051221">
    <property type="component" value="Unassembled WGS sequence"/>
</dbReference>
<feature type="domain" description="Recombinase" evidence="4">
    <location>
        <begin position="190"/>
        <end position="310"/>
    </location>
</feature>
<dbReference type="Pfam" id="PF00239">
    <property type="entry name" value="Resolvase"/>
    <property type="match status" value="1"/>
</dbReference>
<dbReference type="Gene3D" id="3.40.50.1390">
    <property type="entry name" value="Resolvase, N-terminal catalytic domain"/>
    <property type="match status" value="1"/>
</dbReference>
<dbReference type="RefSeq" id="WP_055465702.1">
    <property type="nucleotide sequence ID" value="NZ_LKHS01000005.1"/>
</dbReference>
<gene>
    <name evidence="5" type="ORF">AMR76_06805</name>
</gene>
<dbReference type="Pfam" id="PF07508">
    <property type="entry name" value="Recombinase"/>
    <property type="match status" value="1"/>
</dbReference>
<evidence type="ECO:0000256" key="1">
    <source>
        <dbReference type="ARBA" id="ARBA00023125"/>
    </source>
</evidence>
<proteinExistence type="predicted"/>
<dbReference type="Pfam" id="PF13408">
    <property type="entry name" value="Zn_ribbon_recom"/>
    <property type="match status" value="1"/>
</dbReference>